<evidence type="ECO:0000259" key="2">
    <source>
        <dbReference type="Pfam" id="PF23622"/>
    </source>
</evidence>
<dbReference type="InterPro" id="IPR032675">
    <property type="entry name" value="LRR_dom_sf"/>
</dbReference>
<evidence type="ECO:0000313" key="3">
    <source>
        <dbReference type="EMBL" id="VFR02900.1"/>
    </source>
</evidence>
<dbReference type="Gene3D" id="1.20.1280.50">
    <property type="match status" value="1"/>
</dbReference>
<dbReference type="InterPro" id="IPR036047">
    <property type="entry name" value="F-box-like_dom_sf"/>
</dbReference>
<feature type="domain" description="At1g61320/AtMIF1 LRR" evidence="2">
    <location>
        <begin position="101"/>
        <end position="273"/>
    </location>
</feature>
<reference evidence="3 4" key="1">
    <citation type="submission" date="2018-04" db="EMBL/GenBank/DDBJ databases">
        <authorList>
            <person name="Vogel A."/>
        </authorList>
    </citation>
    <scope>NUCLEOTIDE SEQUENCE [LARGE SCALE GENOMIC DNA]</scope>
</reference>
<keyword evidence="4" id="KW-1185">Reference proteome</keyword>
<accession>A0A484NP40</accession>
<dbReference type="SUPFAM" id="SSF52058">
    <property type="entry name" value="L domain-like"/>
    <property type="match status" value="1"/>
</dbReference>
<dbReference type="Proteomes" id="UP000595140">
    <property type="component" value="Unassembled WGS sequence"/>
</dbReference>
<dbReference type="SUPFAM" id="SSF81383">
    <property type="entry name" value="F-box domain"/>
    <property type="match status" value="1"/>
</dbReference>
<evidence type="ECO:0000259" key="1">
    <source>
        <dbReference type="Pfam" id="PF12937"/>
    </source>
</evidence>
<dbReference type="OrthoDB" id="1678879at2759"/>
<dbReference type="EMBL" id="OOIL02006841">
    <property type="protein sequence ID" value="VFR02900.1"/>
    <property type="molecule type" value="Genomic_DNA"/>
</dbReference>
<dbReference type="Pfam" id="PF12937">
    <property type="entry name" value="F-box-like"/>
    <property type="match status" value="1"/>
</dbReference>
<gene>
    <name evidence="3" type="ORF">CCAM_LOCUS44675</name>
</gene>
<dbReference type="AlphaFoldDB" id="A0A484NP40"/>
<dbReference type="InterPro" id="IPR055357">
    <property type="entry name" value="LRR_At1g61320_AtMIF1"/>
</dbReference>
<evidence type="ECO:0000313" key="4">
    <source>
        <dbReference type="Proteomes" id="UP000595140"/>
    </source>
</evidence>
<dbReference type="InterPro" id="IPR053772">
    <property type="entry name" value="At1g61320/At1g61330-like"/>
</dbReference>
<dbReference type="Gene3D" id="3.80.10.10">
    <property type="entry name" value="Ribonuclease Inhibitor"/>
    <property type="match status" value="1"/>
</dbReference>
<dbReference type="InterPro" id="IPR001810">
    <property type="entry name" value="F-box_dom"/>
</dbReference>
<dbReference type="Pfam" id="PF23622">
    <property type="entry name" value="LRR_At1g61320_AtMIF1"/>
    <property type="match status" value="1"/>
</dbReference>
<organism evidence="3 4">
    <name type="scientific">Cuscuta campestris</name>
    <dbReference type="NCBI Taxonomy" id="132261"/>
    <lineage>
        <taxon>Eukaryota</taxon>
        <taxon>Viridiplantae</taxon>
        <taxon>Streptophyta</taxon>
        <taxon>Embryophyta</taxon>
        <taxon>Tracheophyta</taxon>
        <taxon>Spermatophyta</taxon>
        <taxon>Magnoliopsida</taxon>
        <taxon>eudicotyledons</taxon>
        <taxon>Gunneridae</taxon>
        <taxon>Pentapetalae</taxon>
        <taxon>asterids</taxon>
        <taxon>lamiids</taxon>
        <taxon>Solanales</taxon>
        <taxon>Convolvulaceae</taxon>
        <taxon>Cuscuteae</taxon>
        <taxon>Cuscuta</taxon>
        <taxon>Cuscuta subgen. Grammica</taxon>
        <taxon>Cuscuta sect. Cleistogrammica</taxon>
    </lineage>
</organism>
<sequence length="536" mass="61724">MDLVETIDKKVTRLDDELLDRFSTLPEPVLHHILSFLPFPHIARCSIWSKTWNRICSSYPNIDLVLHEENYPAKLHRHPFLDYIERILDQCLLRKVWIQKLELKLFPKLVELGPIMDQWLGAAIERNVSELSFELYFDTNTVYSLPVEVVVADSLKVLEIRGCKFEDTCACIDLPRLWKLNTSQCQFASENVLNKILRGCPVLEHVEILNCEGAGTFLSVSCKPRLKHLHIGGLGELERVEIFAASLETFICELNQPCVMDLAHCTHLKHLQLVGAILSDEYVPIQYLLSKLLHTEELHLWNCQATDKIQISSSCLKKLIMSEYKVFPGAEIDTPNLLVLRFFASGACNSNNWFSRWNVPRVQEICMGFSVKSFQTACRGGLKGFLLKLQKYEVLKLFIRCSGQQDFIMHEKLDAVSFSSLNKFLKKEKPYSLSISSAGYESFFPNMIVSGSDNARLFLIFSSRRSIELMHEKLCNASRLKYWYRDFQLVSVEKIEHNMDYDWKLCKNAHSAGYLIAKIILVRRSFEDMFSVNAAS</sequence>
<feature type="domain" description="F-box" evidence="1">
    <location>
        <begin position="22"/>
        <end position="57"/>
    </location>
</feature>
<name>A0A484NP40_9ASTE</name>
<dbReference type="PANTHER" id="PTHR34145">
    <property type="entry name" value="OS02G0105600 PROTEIN"/>
    <property type="match status" value="1"/>
</dbReference>
<protein>
    <submittedName>
        <fullName evidence="3">Uncharacterized protein</fullName>
    </submittedName>
</protein>
<proteinExistence type="predicted"/>